<organism evidence="2 3">
    <name type="scientific">Fibroporia radiculosa</name>
    <dbReference type="NCBI Taxonomy" id="599839"/>
    <lineage>
        <taxon>Eukaryota</taxon>
        <taxon>Fungi</taxon>
        <taxon>Dikarya</taxon>
        <taxon>Basidiomycota</taxon>
        <taxon>Agaricomycotina</taxon>
        <taxon>Agaricomycetes</taxon>
        <taxon>Polyporales</taxon>
        <taxon>Fibroporiaceae</taxon>
        <taxon>Fibroporia</taxon>
    </lineage>
</organism>
<evidence type="ECO:0000313" key="2">
    <source>
        <dbReference type="EMBL" id="CCM06642.1"/>
    </source>
</evidence>
<protein>
    <submittedName>
        <fullName evidence="2">Uncharacterized protein</fullName>
    </submittedName>
</protein>
<evidence type="ECO:0000313" key="3">
    <source>
        <dbReference type="Proteomes" id="UP000006352"/>
    </source>
</evidence>
<gene>
    <name evidence="2" type="ORF">FIBRA_08924</name>
</gene>
<feature type="compositionally biased region" description="Polar residues" evidence="1">
    <location>
        <begin position="16"/>
        <end position="32"/>
    </location>
</feature>
<sequence>MALSDLSSPDIEERTSTLSCLPTSAATHQSLDPSALVGVATETCDAGDPPNDSVASESPGLQAGADVGGPGKDLAFLKEDLADLSPQIGEAESAQRSRDSSEPTVRSQKRPREDSQPDAPARKKQRRRGRKAKSGANPGIFLPYSDDVPLPSRERKRAERKERNRRLRAARALDVLLSDTRDSRTCS</sequence>
<keyword evidence="3" id="KW-1185">Reference proteome</keyword>
<dbReference type="InParanoid" id="J4I3J0"/>
<dbReference type="Proteomes" id="UP000006352">
    <property type="component" value="Unassembled WGS sequence"/>
</dbReference>
<feature type="compositionally biased region" description="Basic and acidic residues" evidence="1">
    <location>
        <begin position="152"/>
        <end position="162"/>
    </location>
</feature>
<dbReference type="AlphaFoldDB" id="J4I3J0"/>
<reference evidence="2 3" key="1">
    <citation type="journal article" date="2012" name="Appl. Environ. Microbiol.">
        <title>Short-read sequencing for genomic analysis of the brown rot fungus Fibroporia radiculosa.</title>
        <authorList>
            <person name="Tang J.D."/>
            <person name="Perkins A.D."/>
            <person name="Sonstegard T.S."/>
            <person name="Schroeder S.G."/>
            <person name="Burgess S.C."/>
            <person name="Diehl S.V."/>
        </authorList>
    </citation>
    <scope>NUCLEOTIDE SEQUENCE [LARGE SCALE GENOMIC DNA]</scope>
    <source>
        <strain evidence="2 3">TFFH 294</strain>
    </source>
</reference>
<evidence type="ECO:0000256" key="1">
    <source>
        <dbReference type="SAM" id="MobiDB-lite"/>
    </source>
</evidence>
<dbReference type="HOGENOM" id="CLU_1447701_0_0_1"/>
<proteinExistence type="predicted"/>
<feature type="region of interest" description="Disordered" evidence="1">
    <location>
        <begin position="1"/>
        <end position="165"/>
    </location>
</feature>
<name>J4I3J0_9APHY</name>
<accession>J4I3J0</accession>
<dbReference type="RefSeq" id="XP_012185925.1">
    <property type="nucleotide sequence ID" value="XM_012330535.1"/>
</dbReference>
<dbReference type="GeneID" id="24101542"/>
<dbReference type="EMBL" id="HE797427">
    <property type="protein sequence ID" value="CCM06642.1"/>
    <property type="molecule type" value="Genomic_DNA"/>
</dbReference>
<feature type="compositionally biased region" description="Basic residues" evidence="1">
    <location>
        <begin position="122"/>
        <end position="133"/>
    </location>
</feature>